<evidence type="ECO:0000256" key="2">
    <source>
        <dbReference type="ARBA" id="ARBA00022692"/>
    </source>
</evidence>
<feature type="transmembrane region" description="Helical" evidence="6">
    <location>
        <begin position="258"/>
        <end position="280"/>
    </location>
</feature>
<feature type="region of interest" description="Disordered" evidence="5">
    <location>
        <begin position="593"/>
        <end position="633"/>
    </location>
</feature>
<feature type="compositionally biased region" description="Basic and acidic residues" evidence="5">
    <location>
        <begin position="354"/>
        <end position="364"/>
    </location>
</feature>
<dbReference type="PANTHER" id="PTHR43394">
    <property type="entry name" value="ATP-DEPENDENT PERMEASE MDL1, MITOCHONDRIAL"/>
    <property type="match status" value="1"/>
</dbReference>
<accession>A0ABW1K077</accession>
<gene>
    <name evidence="9" type="ORF">ACFP2T_00675</name>
</gene>
<dbReference type="PANTHER" id="PTHR43394:SF1">
    <property type="entry name" value="ATP-BINDING CASSETTE SUB-FAMILY B MEMBER 10, MITOCHONDRIAL"/>
    <property type="match status" value="1"/>
</dbReference>
<name>A0ABW1K077_9ACTN</name>
<evidence type="ECO:0000259" key="8">
    <source>
        <dbReference type="PROSITE" id="PS50929"/>
    </source>
</evidence>
<keyword evidence="2 6" id="KW-0812">Transmembrane</keyword>
<comment type="subcellular location">
    <subcellularLocation>
        <location evidence="1">Cell membrane</location>
        <topology evidence="1">Multi-pass membrane protein</topology>
    </subcellularLocation>
</comment>
<feature type="region of interest" description="Disordered" evidence="5">
    <location>
        <begin position="335"/>
        <end position="383"/>
    </location>
</feature>
<dbReference type="Proteomes" id="UP001596203">
    <property type="component" value="Unassembled WGS sequence"/>
</dbReference>
<dbReference type="SUPFAM" id="SSF52540">
    <property type="entry name" value="P-loop containing nucleoside triphosphate hydrolases"/>
    <property type="match status" value="1"/>
</dbReference>
<dbReference type="PROSITE" id="PS00211">
    <property type="entry name" value="ABC_TRANSPORTER_1"/>
    <property type="match status" value="1"/>
</dbReference>
<dbReference type="InterPro" id="IPR036640">
    <property type="entry name" value="ABC1_TM_sf"/>
</dbReference>
<feature type="transmembrane region" description="Helical" evidence="6">
    <location>
        <begin position="144"/>
        <end position="165"/>
    </location>
</feature>
<evidence type="ECO:0000256" key="6">
    <source>
        <dbReference type="SAM" id="Phobius"/>
    </source>
</evidence>
<evidence type="ECO:0000313" key="10">
    <source>
        <dbReference type="Proteomes" id="UP001596203"/>
    </source>
</evidence>
<dbReference type="RefSeq" id="WP_377416139.1">
    <property type="nucleotide sequence ID" value="NZ_JBHSPR010000001.1"/>
</dbReference>
<dbReference type="Pfam" id="PF00664">
    <property type="entry name" value="ABC_membrane"/>
    <property type="match status" value="1"/>
</dbReference>
<sequence>MPPQLPHPQPGVPDTRGPLRYIWWLVRCQPWRVLRASVVGTAWMTGLSLRPYLVSRAIDDGLRSRDNRALLLWVGAIVVAGIAMAQIGILRHRTMTFIREDASARSAAVLLRQLSRIGAVLPRKLAAGEVATVGGSDIGNTSHVLTMTGPGVGAVVAYSVVAVVLWSISPLLALCVLLGVPVIAVVIGPLLRRLERAETVYRQQQGVLTTRAGDIVAGLRVLAGVGGRDLFARRYAARSQDLLAEGYRVGAVNSWIDALTLAIPGLFLAAVVWVAARMAATGDITIGQLVAVYGYVAALVVPVWFLLEASYQMIRGRVAARRIVALLNLTPDDVDGRTPDDAAGSTPVGARGRTPREVRGRTVDDAGGPAGDRPAPTGPAELRDPASGLVVRHGRLVAVAADDPADASALADRLGRFVASGVTWGGVPLTRIALAEVRSRILVADHDSYLFAGTLREILRVRQGLGDDEFRAALRVASAEDVADALPEGLDTPIDARARRLSGGQRQRVRLARALLAEPEVLILVDPTSAVDAHTEARIAERIRTARAGRTTVVLATSPLLLGRADTVAHLRDGRIVATGSHAQLLDRDPGYRALASREGEPDPGAGPGGFDGSTDLDPSGLDQPFDVEGSLR</sequence>
<feature type="domain" description="ABC transporter" evidence="7">
    <location>
        <begin position="329"/>
        <end position="598"/>
    </location>
</feature>
<dbReference type="PROSITE" id="PS50929">
    <property type="entry name" value="ABC_TM1F"/>
    <property type="match status" value="1"/>
</dbReference>
<comment type="caution">
    <text evidence="9">The sequence shown here is derived from an EMBL/GenBank/DDBJ whole genome shotgun (WGS) entry which is preliminary data.</text>
</comment>
<keyword evidence="4 6" id="KW-0472">Membrane</keyword>
<feature type="transmembrane region" description="Helical" evidence="6">
    <location>
        <begin position="171"/>
        <end position="191"/>
    </location>
</feature>
<dbReference type="PROSITE" id="PS50893">
    <property type="entry name" value="ABC_TRANSPORTER_2"/>
    <property type="match status" value="1"/>
</dbReference>
<dbReference type="GO" id="GO:0005524">
    <property type="term" value="F:ATP binding"/>
    <property type="evidence" value="ECO:0007669"/>
    <property type="project" value="UniProtKB-KW"/>
</dbReference>
<feature type="domain" description="ABC transmembrane type-1" evidence="8">
    <location>
        <begin position="51"/>
        <end position="315"/>
    </location>
</feature>
<protein>
    <submittedName>
        <fullName evidence="9">ABC transporter ATP-binding protein</fullName>
    </submittedName>
</protein>
<evidence type="ECO:0000313" key="9">
    <source>
        <dbReference type="EMBL" id="MFC6014712.1"/>
    </source>
</evidence>
<proteinExistence type="predicted"/>
<evidence type="ECO:0000256" key="1">
    <source>
        <dbReference type="ARBA" id="ARBA00004651"/>
    </source>
</evidence>
<keyword evidence="9" id="KW-0067">ATP-binding</keyword>
<keyword evidence="9" id="KW-0547">Nucleotide-binding</keyword>
<feature type="transmembrane region" description="Helical" evidence="6">
    <location>
        <begin position="286"/>
        <end position="307"/>
    </location>
</feature>
<dbReference type="Gene3D" id="3.40.50.300">
    <property type="entry name" value="P-loop containing nucleotide triphosphate hydrolases"/>
    <property type="match status" value="1"/>
</dbReference>
<dbReference type="EMBL" id="JBHSPR010000001">
    <property type="protein sequence ID" value="MFC6014712.1"/>
    <property type="molecule type" value="Genomic_DNA"/>
</dbReference>
<dbReference type="InterPro" id="IPR027417">
    <property type="entry name" value="P-loop_NTPase"/>
</dbReference>
<dbReference type="SUPFAM" id="SSF90123">
    <property type="entry name" value="ABC transporter transmembrane region"/>
    <property type="match status" value="1"/>
</dbReference>
<keyword evidence="3 6" id="KW-1133">Transmembrane helix</keyword>
<dbReference type="InterPro" id="IPR039421">
    <property type="entry name" value="Type_1_exporter"/>
</dbReference>
<feature type="transmembrane region" description="Helical" evidence="6">
    <location>
        <begin position="70"/>
        <end position="90"/>
    </location>
</feature>
<dbReference type="InterPro" id="IPR017871">
    <property type="entry name" value="ABC_transporter-like_CS"/>
</dbReference>
<dbReference type="InterPro" id="IPR003439">
    <property type="entry name" value="ABC_transporter-like_ATP-bd"/>
</dbReference>
<evidence type="ECO:0000259" key="7">
    <source>
        <dbReference type="PROSITE" id="PS50893"/>
    </source>
</evidence>
<evidence type="ECO:0000256" key="4">
    <source>
        <dbReference type="ARBA" id="ARBA00023136"/>
    </source>
</evidence>
<dbReference type="InterPro" id="IPR011527">
    <property type="entry name" value="ABC1_TM_dom"/>
</dbReference>
<dbReference type="Pfam" id="PF00005">
    <property type="entry name" value="ABC_tran"/>
    <property type="match status" value="1"/>
</dbReference>
<reference evidence="10" key="1">
    <citation type="journal article" date="2019" name="Int. J. Syst. Evol. Microbiol.">
        <title>The Global Catalogue of Microorganisms (GCM) 10K type strain sequencing project: providing services to taxonomists for standard genome sequencing and annotation.</title>
        <authorList>
            <consortium name="The Broad Institute Genomics Platform"/>
            <consortium name="The Broad Institute Genome Sequencing Center for Infectious Disease"/>
            <person name="Wu L."/>
            <person name="Ma J."/>
        </authorList>
    </citation>
    <scope>NUCLEOTIDE SEQUENCE [LARGE SCALE GENOMIC DNA]</scope>
    <source>
        <strain evidence="10">ZS-35-S2</strain>
    </source>
</reference>
<organism evidence="9 10">
    <name type="scientific">Plantactinospora solaniradicis</name>
    <dbReference type="NCBI Taxonomy" id="1723736"/>
    <lineage>
        <taxon>Bacteria</taxon>
        <taxon>Bacillati</taxon>
        <taxon>Actinomycetota</taxon>
        <taxon>Actinomycetes</taxon>
        <taxon>Micromonosporales</taxon>
        <taxon>Micromonosporaceae</taxon>
        <taxon>Plantactinospora</taxon>
    </lineage>
</organism>
<keyword evidence="10" id="KW-1185">Reference proteome</keyword>
<evidence type="ECO:0000256" key="3">
    <source>
        <dbReference type="ARBA" id="ARBA00022989"/>
    </source>
</evidence>
<evidence type="ECO:0000256" key="5">
    <source>
        <dbReference type="SAM" id="MobiDB-lite"/>
    </source>
</evidence>
<dbReference type="Gene3D" id="1.20.1560.10">
    <property type="entry name" value="ABC transporter type 1, transmembrane domain"/>
    <property type="match status" value="1"/>
</dbReference>